<keyword evidence="8" id="KW-0732">Signal</keyword>
<dbReference type="PIRSF" id="PIRSF002756">
    <property type="entry name" value="PstS"/>
    <property type="match status" value="1"/>
</dbReference>
<keyword evidence="5 7" id="KW-0813">Transport</keyword>
<sequence>MSLRTLRLASRAALAAMAAALFVATPTHAQTVTGSGSTLVQPLLNRWNQDNLRSQWTAESQPSGGLDYEASGSMAGVMRIKDRAVDFGASEVPLSPEEAKQYGVAQFPIVVGGVAAAVNLPGVSQGALKLSGELIADIYLGKVKTWSDPAIKALNPDLALPADEIRPVRRSDGSGTTFAFTSYLAKISEGWKTVGAGQTVEWPVGRPARGNGGVAEMISRTPNSIGYLDLATARKAGLTVASLKNAAGAFVAPSAEGFQAAAANAPWNAANDFGVSLVDAPGAAAYPIVVTTFALVPDARPVATGTAAALAFFNWGFERGDSVAAELGYVPLPPETVEKIRGYWRDKLGAEPTLEPQAG</sequence>
<organism evidence="10 11">
    <name type="scientific">Chenggangzhangella methanolivorans</name>
    <dbReference type="NCBI Taxonomy" id="1437009"/>
    <lineage>
        <taxon>Bacteria</taxon>
        <taxon>Pseudomonadati</taxon>
        <taxon>Pseudomonadota</taxon>
        <taxon>Alphaproteobacteria</taxon>
        <taxon>Hyphomicrobiales</taxon>
        <taxon>Methylopilaceae</taxon>
        <taxon>Chenggangzhangella</taxon>
    </lineage>
</organism>
<evidence type="ECO:0000256" key="8">
    <source>
        <dbReference type="SAM" id="SignalP"/>
    </source>
</evidence>
<gene>
    <name evidence="10" type="primary">pstS</name>
    <name evidence="10" type="ORF">K6K41_20610</name>
</gene>
<evidence type="ECO:0000313" key="11">
    <source>
        <dbReference type="Proteomes" id="UP000825701"/>
    </source>
</evidence>
<evidence type="ECO:0000256" key="6">
    <source>
        <dbReference type="ARBA" id="ARBA00022592"/>
    </source>
</evidence>
<dbReference type="Pfam" id="PF12849">
    <property type="entry name" value="PBP_like_2"/>
    <property type="match status" value="1"/>
</dbReference>
<evidence type="ECO:0000256" key="5">
    <source>
        <dbReference type="ARBA" id="ARBA00022448"/>
    </source>
</evidence>
<keyword evidence="11" id="KW-1185">Reference proteome</keyword>
<evidence type="ECO:0000256" key="4">
    <source>
        <dbReference type="ARBA" id="ARBA00021889"/>
    </source>
</evidence>
<accession>A0A9E6R6K9</accession>
<feature type="domain" description="PBP" evidence="9">
    <location>
        <begin position="26"/>
        <end position="315"/>
    </location>
</feature>
<dbReference type="PANTHER" id="PTHR42996">
    <property type="entry name" value="PHOSPHATE-BINDING PROTEIN PSTS"/>
    <property type="match status" value="1"/>
</dbReference>
<dbReference type="SUPFAM" id="SSF53850">
    <property type="entry name" value="Periplasmic binding protein-like II"/>
    <property type="match status" value="1"/>
</dbReference>
<evidence type="ECO:0000256" key="7">
    <source>
        <dbReference type="PIRNR" id="PIRNR002756"/>
    </source>
</evidence>
<evidence type="ECO:0000256" key="1">
    <source>
        <dbReference type="ARBA" id="ARBA00002841"/>
    </source>
</evidence>
<feature type="signal peptide" evidence="8">
    <location>
        <begin position="1"/>
        <end position="29"/>
    </location>
</feature>
<evidence type="ECO:0000259" key="9">
    <source>
        <dbReference type="Pfam" id="PF12849"/>
    </source>
</evidence>
<dbReference type="EMBL" id="CP081869">
    <property type="protein sequence ID" value="QZN99200.1"/>
    <property type="molecule type" value="Genomic_DNA"/>
</dbReference>
<comment type="function">
    <text evidence="1 7">Part of the ABC transporter complex PstSACB involved in phosphate import.</text>
</comment>
<dbReference type="Gene3D" id="3.40.190.10">
    <property type="entry name" value="Periplasmic binding protein-like II"/>
    <property type="match status" value="2"/>
</dbReference>
<dbReference type="InterPro" id="IPR005673">
    <property type="entry name" value="ABC_phos-bd_PstS"/>
</dbReference>
<dbReference type="InterPro" id="IPR024370">
    <property type="entry name" value="PBP_domain"/>
</dbReference>
<dbReference type="GO" id="GO:0043190">
    <property type="term" value="C:ATP-binding cassette (ABC) transporter complex"/>
    <property type="evidence" value="ECO:0007669"/>
    <property type="project" value="InterPro"/>
</dbReference>
<reference evidence="10" key="1">
    <citation type="submission" date="2021-08" db="EMBL/GenBank/DDBJ databases">
        <authorList>
            <person name="Zhang H."/>
            <person name="Xu M."/>
            <person name="Yu Z."/>
            <person name="Yang L."/>
            <person name="Cai Y."/>
        </authorList>
    </citation>
    <scope>NUCLEOTIDE SEQUENCE</scope>
    <source>
        <strain evidence="10">CHL1</strain>
    </source>
</reference>
<feature type="chain" id="PRO_5038520199" description="Phosphate-binding protein PstS" evidence="8">
    <location>
        <begin position="30"/>
        <end position="359"/>
    </location>
</feature>
<dbReference type="InterPro" id="IPR050962">
    <property type="entry name" value="Phosphate-bind_PstS"/>
</dbReference>
<dbReference type="GO" id="GO:0035435">
    <property type="term" value="P:phosphate ion transmembrane transport"/>
    <property type="evidence" value="ECO:0007669"/>
    <property type="project" value="InterPro"/>
</dbReference>
<dbReference type="Proteomes" id="UP000825701">
    <property type="component" value="Chromosome"/>
</dbReference>
<name>A0A9E6R6K9_9HYPH</name>
<dbReference type="GO" id="GO:0042301">
    <property type="term" value="F:phosphate ion binding"/>
    <property type="evidence" value="ECO:0007669"/>
    <property type="project" value="InterPro"/>
</dbReference>
<comment type="similarity">
    <text evidence="2 7">Belongs to the PstS family.</text>
</comment>
<dbReference type="PANTHER" id="PTHR42996:SF1">
    <property type="entry name" value="PHOSPHATE-BINDING PROTEIN PSTS"/>
    <property type="match status" value="1"/>
</dbReference>
<dbReference type="AlphaFoldDB" id="A0A9E6R6K9"/>
<protein>
    <recommendedName>
        <fullName evidence="4 7">Phosphate-binding protein PstS</fullName>
    </recommendedName>
</protein>
<comment type="subunit">
    <text evidence="3 7">The complex is composed of two ATP-binding proteins (PstB), two transmembrane proteins (PstC and PstA) and a solute-binding protein (PstS).</text>
</comment>
<evidence type="ECO:0000256" key="3">
    <source>
        <dbReference type="ARBA" id="ARBA00011529"/>
    </source>
</evidence>
<proteinExistence type="inferred from homology"/>
<dbReference type="KEGG" id="cmet:K6K41_20610"/>
<dbReference type="NCBIfam" id="TIGR00975">
    <property type="entry name" value="3a0107s03"/>
    <property type="match status" value="1"/>
</dbReference>
<keyword evidence="6 7" id="KW-0592">Phosphate transport</keyword>
<dbReference type="RefSeq" id="WP_261402241.1">
    <property type="nucleotide sequence ID" value="NZ_CP081869.1"/>
</dbReference>
<evidence type="ECO:0000256" key="2">
    <source>
        <dbReference type="ARBA" id="ARBA00008725"/>
    </source>
</evidence>
<dbReference type="CDD" id="cd13565">
    <property type="entry name" value="PBP2_PstS"/>
    <property type="match status" value="1"/>
</dbReference>
<evidence type="ECO:0000313" key="10">
    <source>
        <dbReference type="EMBL" id="QZN99200.1"/>
    </source>
</evidence>